<evidence type="ECO:0000256" key="1">
    <source>
        <dbReference type="SAM" id="MobiDB-lite"/>
    </source>
</evidence>
<dbReference type="EMBL" id="BOMB01000001">
    <property type="protein sequence ID" value="GID09347.1"/>
    <property type="molecule type" value="Genomic_DNA"/>
</dbReference>
<feature type="domain" description="SseB protein N-terminal" evidence="2">
    <location>
        <begin position="11"/>
        <end position="121"/>
    </location>
</feature>
<comment type="caution">
    <text evidence="3">The sequence shown here is derived from an EMBL/GenBank/DDBJ whole genome shotgun (WGS) entry which is preliminary data.</text>
</comment>
<evidence type="ECO:0000259" key="2">
    <source>
        <dbReference type="Pfam" id="PF07179"/>
    </source>
</evidence>
<gene>
    <name evidence="3" type="ORF">Aru02nite_02360</name>
</gene>
<dbReference type="Proteomes" id="UP000612808">
    <property type="component" value="Unassembled WGS sequence"/>
</dbReference>
<dbReference type="Pfam" id="PF07179">
    <property type="entry name" value="SseB"/>
    <property type="match status" value="1"/>
</dbReference>
<reference evidence="3" key="1">
    <citation type="submission" date="2021-01" db="EMBL/GenBank/DDBJ databases">
        <title>Whole genome shotgun sequence of Actinocatenispora rupis NBRC 107355.</title>
        <authorList>
            <person name="Komaki H."/>
            <person name="Tamura T."/>
        </authorList>
    </citation>
    <scope>NUCLEOTIDE SEQUENCE</scope>
    <source>
        <strain evidence="3">NBRC 107355</strain>
    </source>
</reference>
<sequence length="329" mass="35220">MTDWIPGTEREAALAAAVEAHDVAGYLRVLADGELLLPIDADAAVRGDALRWATFPSGDTRVLAAYTSGTAMLAATDGAFTTFRKVTLATLLDQWPDASWQLGVDVNLPVGAIFPVDQVRAALGPAPAGDERPSRPVESPAERPTKPTMRTEVAPDTATGPDAGNGTPSVMQKVLPPDQVRRYLDDGYDLVAGYVYKAADAAPLATVRDIVTGLGLTYEGSPFDPDDEYVWVIRWRSVVASVFRVPFGGTDASHLPVWGDKGWVVEHAPFAGNGFAPHPSIPIPEWKVDSTRLTSGAEMYRIDRHGRQDLVAVYSSSAARWQRPAGGTA</sequence>
<proteinExistence type="predicted"/>
<dbReference type="RefSeq" id="WP_203654139.1">
    <property type="nucleotide sequence ID" value="NZ_BAAAZM010000016.1"/>
</dbReference>
<organism evidence="3 4">
    <name type="scientific">Actinocatenispora rupis</name>
    <dbReference type="NCBI Taxonomy" id="519421"/>
    <lineage>
        <taxon>Bacteria</taxon>
        <taxon>Bacillati</taxon>
        <taxon>Actinomycetota</taxon>
        <taxon>Actinomycetes</taxon>
        <taxon>Micromonosporales</taxon>
        <taxon>Micromonosporaceae</taxon>
        <taxon>Actinocatenispora</taxon>
    </lineage>
</organism>
<name>A0A8J3IZT1_9ACTN</name>
<accession>A0A8J3IZT1</accession>
<feature type="region of interest" description="Disordered" evidence="1">
    <location>
        <begin position="124"/>
        <end position="176"/>
    </location>
</feature>
<keyword evidence="4" id="KW-1185">Reference proteome</keyword>
<dbReference type="InterPro" id="IPR009839">
    <property type="entry name" value="SseB_N"/>
</dbReference>
<evidence type="ECO:0000313" key="3">
    <source>
        <dbReference type="EMBL" id="GID09347.1"/>
    </source>
</evidence>
<protein>
    <recommendedName>
        <fullName evidence="2">SseB protein N-terminal domain-containing protein</fullName>
    </recommendedName>
</protein>
<dbReference type="AlphaFoldDB" id="A0A8J3IZT1"/>
<evidence type="ECO:0000313" key="4">
    <source>
        <dbReference type="Proteomes" id="UP000612808"/>
    </source>
</evidence>
<feature type="compositionally biased region" description="Basic and acidic residues" evidence="1">
    <location>
        <begin position="129"/>
        <end position="145"/>
    </location>
</feature>